<feature type="transmembrane region" description="Helical" evidence="1">
    <location>
        <begin position="111"/>
        <end position="128"/>
    </location>
</feature>
<dbReference type="Proteomes" id="UP000479293">
    <property type="component" value="Unassembled WGS sequence"/>
</dbReference>
<keyword evidence="1" id="KW-1133">Transmembrane helix</keyword>
<evidence type="ECO:0000256" key="1">
    <source>
        <dbReference type="SAM" id="Phobius"/>
    </source>
</evidence>
<feature type="transmembrane region" description="Helical" evidence="1">
    <location>
        <begin position="135"/>
        <end position="153"/>
    </location>
</feature>
<feature type="transmembrane region" description="Helical" evidence="1">
    <location>
        <begin position="88"/>
        <end position="105"/>
    </location>
</feature>
<dbReference type="RefSeq" id="WP_152762442.1">
    <property type="nucleotide sequence ID" value="NZ_WHLY01000002.1"/>
</dbReference>
<feature type="transmembrane region" description="Helical" evidence="1">
    <location>
        <begin position="244"/>
        <end position="264"/>
    </location>
</feature>
<feature type="transmembrane region" description="Helical" evidence="1">
    <location>
        <begin position="214"/>
        <end position="238"/>
    </location>
</feature>
<feature type="transmembrane region" description="Helical" evidence="1">
    <location>
        <begin position="59"/>
        <end position="76"/>
    </location>
</feature>
<organism evidence="2 3">
    <name type="scientific">Salmonirosea aquatica</name>
    <dbReference type="NCBI Taxonomy" id="2654236"/>
    <lineage>
        <taxon>Bacteria</taxon>
        <taxon>Pseudomonadati</taxon>
        <taxon>Bacteroidota</taxon>
        <taxon>Cytophagia</taxon>
        <taxon>Cytophagales</taxon>
        <taxon>Spirosomataceae</taxon>
        <taxon>Salmonirosea</taxon>
    </lineage>
</organism>
<feature type="transmembrane region" description="Helical" evidence="1">
    <location>
        <begin position="361"/>
        <end position="378"/>
    </location>
</feature>
<feature type="transmembrane region" description="Helical" evidence="1">
    <location>
        <begin position="324"/>
        <end position="349"/>
    </location>
</feature>
<feature type="transmembrane region" description="Helical" evidence="1">
    <location>
        <begin position="21"/>
        <end position="39"/>
    </location>
</feature>
<feature type="transmembrane region" description="Helical" evidence="1">
    <location>
        <begin position="184"/>
        <end position="202"/>
    </location>
</feature>
<keyword evidence="1" id="KW-0472">Membrane</keyword>
<proteinExistence type="predicted"/>
<keyword evidence="3" id="KW-1185">Reference proteome</keyword>
<feature type="transmembrane region" description="Helical" evidence="1">
    <location>
        <begin position="285"/>
        <end position="304"/>
    </location>
</feature>
<evidence type="ECO:0000313" key="2">
    <source>
        <dbReference type="EMBL" id="MPR35414.1"/>
    </source>
</evidence>
<comment type="caution">
    <text evidence="2">The sequence shown here is derived from an EMBL/GenBank/DDBJ whole genome shotgun (WGS) entry which is preliminary data.</text>
</comment>
<sequence>MKKNHLQNQFSLLFYQLSDNFLYNSFAMLKIIGKYSSFVMLINSLNSNAIAYYSGINDLPIYIFTITLTFLILTSLKLGIRFPLNNKLYIIIFIIIFLSLILTPLWTSYKNIIICIGPLASFFTLLYLDRKDLKSITWIFLTLNLPIAIYEYFSFSYLYDFTGNIYGNEVKIVAYEDLMRSKGLFASCLGLGYFAMFSSFIFNNDIKIISVSLILCLLGGSRQPLVMVSFVLLVYLMTHFTSKNLILTTLIGFIIIALSIMFLQQQSIERILMTADFKNDSSNEFRIIFWLFGINTYLFEYSFLQQALGNMGYFQEKIGYNAESAWLTLLLDTGFIITFFYVILFAYLAIKLFIIKQYKKIALLGLIFISMGTVPLIFNLNQNMYFWIFILFIIDNNNLQNIVNSNFEICPKNSVSKTDNVSLMLS</sequence>
<keyword evidence="1" id="KW-0812">Transmembrane</keyword>
<dbReference type="AlphaFoldDB" id="A0A7C9BJ72"/>
<evidence type="ECO:0000313" key="3">
    <source>
        <dbReference type="Proteomes" id="UP000479293"/>
    </source>
</evidence>
<gene>
    <name evidence="2" type="ORF">GBK04_19170</name>
</gene>
<dbReference type="EMBL" id="WHLY01000002">
    <property type="protein sequence ID" value="MPR35414.1"/>
    <property type="molecule type" value="Genomic_DNA"/>
</dbReference>
<evidence type="ECO:0008006" key="4">
    <source>
        <dbReference type="Google" id="ProtNLM"/>
    </source>
</evidence>
<accession>A0A7C9BJ72</accession>
<name>A0A7C9BJ72_9BACT</name>
<reference evidence="2 3" key="1">
    <citation type="submission" date="2019-10" db="EMBL/GenBank/DDBJ databases">
        <title>Draft Genome Sequence of Cytophagaceae sp. SJW1-29.</title>
        <authorList>
            <person name="Choi A."/>
        </authorList>
    </citation>
    <scope>NUCLEOTIDE SEQUENCE [LARGE SCALE GENOMIC DNA]</scope>
    <source>
        <strain evidence="2 3">SJW1-29</strain>
    </source>
</reference>
<protein>
    <recommendedName>
        <fullName evidence="4">O-antigen ligase domain-containing protein</fullName>
    </recommendedName>
</protein>